<evidence type="ECO:0000313" key="2">
    <source>
        <dbReference type="EMBL" id="KAK0609517.1"/>
    </source>
</evidence>
<dbReference type="Proteomes" id="UP001174934">
    <property type="component" value="Unassembled WGS sequence"/>
</dbReference>
<keyword evidence="1" id="KW-1133">Transmembrane helix</keyword>
<name>A0AA39TG72_9PEZI</name>
<feature type="transmembrane region" description="Helical" evidence="1">
    <location>
        <begin position="268"/>
        <end position="291"/>
    </location>
</feature>
<comment type="caution">
    <text evidence="2">The sequence shown here is derived from an EMBL/GenBank/DDBJ whole genome shotgun (WGS) entry which is preliminary data.</text>
</comment>
<evidence type="ECO:0000313" key="3">
    <source>
        <dbReference type="Proteomes" id="UP001174934"/>
    </source>
</evidence>
<feature type="transmembrane region" description="Helical" evidence="1">
    <location>
        <begin position="333"/>
        <end position="354"/>
    </location>
</feature>
<keyword evidence="3" id="KW-1185">Reference proteome</keyword>
<evidence type="ECO:0000256" key="1">
    <source>
        <dbReference type="SAM" id="Phobius"/>
    </source>
</evidence>
<dbReference type="EMBL" id="JAULSR010000013">
    <property type="protein sequence ID" value="KAK0609517.1"/>
    <property type="molecule type" value="Genomic_DNA"/>
</dbReference>
<accession>A0AA39TG72</accession>
<proteinExistence type="predicted"/>
<feature type="transmembrane region" description="Helical" evidence="1">
    <location>
        <begin position="303"/>
        <end position="326"/>
    </location>
</feature>
<protein>
    <submittedName>
        <fullName evidence="2">Uncharacterized protein</fullName>
    </submittedName>
</protein>
<feature type="transmembrane region" description="Helical" evidence="1">
    <location>
        <begin position="509"/>
        <end position="527"/>
    </location>
</feature>
<sequence length="640" mass="73034">MICFPCSTTLLDTPLGQLSWRSVLGSPVDQSCQRGGVLHACQPLPVPGAKASILLHKHDGRVARTNGGKGPSFWAKNRAPLMAVHIHIESDFYIQTPSCIIEHLGNLIWKWSPPGRNGHRPPDKVFVAVWPISISDQNVRDTLHAAFPDIEAGQLPTDEESVRRLLRERFPPFIDDPGAAPQHLQEGQEEQLQSIPEEARKHIPQELRHLVAAWNAVYLEERLQHLCTKPYHTTSGRARLTRSKNGATKIFNVWREGFARGISRREKIMIYSFFGFLFFSSIYPDIAAGFLGERSYNQRSTGARILSLFQLGYLLTYDFPILWLLYTWSLERVIGAVPGNAVYAFAALIPAVHAQYKETWFRTMMLVISICWQLSVQFWFSIQDGAEQLLTRHQMKRLRERQDAEEKIDWVHVDEAINKELVSLKAFTGQQQQQQPAVVAWEDVPLRVRVERYIKFANTFAFGRSADQLVALHKDYLEVFLDVYEDYRSASPVAEKTDKGHVEPRLPKFLLAGLDIAIFAYVCYSFWTQPFTFNTVTAYGAVCIIKQLIMAMKRYQTPKAARRLFTNMVAFNIWGIFLVSVPVTVDKDVLRSDGNMAALTLAMIFATLFLTEPIAPLFQRLSEQIGDFFSWLGQKLRSRQ</sequence>
<keyword evidence="1" id="KW-0472">Membrane</keyword>
<feature type="transmembrane region" description="Helical" evidence="1">
    <location>
        <begin position="597"/>
        <end position="618"/>
    </location>
</feature>
<feature type="transmembrane region" description="Helical" evidence="1">
    <location>
        <begin position="533"/>
        <end position="552"/>
    </location>
</feature>
<gene>
    <name evidence="2" type="ORF">B0T17DRAFT_594042</name>
</gene>
<reference evidence="2" key="1">
    <citation type="submission" date="2023-06" db="EMBL/GenBank/DDBJ databases">
        <title>Genome-scale phylogeny and comparative genomics of the fungal order Sordariales.</title>
        <authorList>
            <consortium name="Lawrence Berkeley National Laboratory"/>
            <person name="Hensen N."/>
            <person name="Bonometti L."/>
            <person name="Westerberg I."/>
            <person name="Brannstrom I.O."/>
            <person name="Guillou S."/>
            <person name="Cros-Aarteil S."/>
            <person name="Calhoun S."/>
            <person name="Haridas S."/>
            <person name="Kuo A."/>
            <person name="Mondo S."/>
            <person name="Pangilinan J."/>
            <person name="Riley R."/>
            <person name="LaButti K."/>
            <person name="Andreopoulos B."/>
            <person name="Lipzen A."/>
            <person name="Chen C."/>
            <person name="Yanf M."/>
            <person name="Daum C."/>
            <person name="Ng V."/>
            <person name="Clum A."/>
            <person name="Steindorff A."/>
            <person name="Ohm R."/>
            <person name="Martin F."/>
            <person name="Silar P."/>
            <person name="Natvig D."/>
            <person name="Lalanne C."/>
            <person name="Gautier V."/>
            <person name="Ament-velasquez S.L."/>
            <person name="Kruys A."/>
            <person name="Hutchinson M.I."/>
            <person name="Powell A.J."/>
            <person name="Barry K."/>
            <person name="Miller A.N."/>
            <person name="Grigoriev I.V."/>
            <person name="Debuchy R."/>
            <person name="Gladieux P."/>
            <person name="Thoren M.H."/>
            <person name="Johannesson H."/>
        </authorList>
    </citation>
    <scope>NUCLEOTIDE SEQUENCE</scope>
    <source>
        <strain evidence="2">SMH3391-2</strain>
    </source>
</reference>
<feature type="transmembrane region" description="Helical" evidence="1">
    <location>
        <begin position="564"/>
        <end position="585"/>
    </location>
</feature>
<keyword evidence="1" id="KW-0812">Transmembrane</keyword>
<organism evidence="2 3">
    <name type="scientific">Bombardia bombarda</name>
    <dbReference type="NCBI Taxonomy" id="252184"/>
    <lineage>
        <taxon>Eukaryota</taxon>
        <taxon>Fungi</taxon>
        <taxon>Dikarya</taxon>
        <taxon>Ascomycota</taxon>
        <taxon>Pezizomycotina</taxon>
        <taxon>Sordariomycetes</taxon>
        <taxon>Sordariomycetidae</taxon>
        <taxon>Sordariales</taxon>
        <taxon>Lasiosphaeriaceae</taxon>
        <taxon>Bombardia</taxon>
    </lineage>
</organism>
<dbReference type="AlphaFoldDB" id="A0AA39TG72"/>